<gene>
    <name evidence="3" type="ORF">CRECT_1572</name>
</gene>
<protein>
    <recommendedName>
        <fullName evidence="1">Type IV secretion system putative lipoprotein virB7</fullName>
    </recommendedName>
</protein>
<dbReference type="KEGG" id="crx:CRECT_1572"/>
<dbReference type="Pfam" id="PF08139">
    <property type="entry name" value="LPAM_1"/>
    <property type="match status" value="1"/>
</dbReference>
<dbReference type="Proteomes" id="UP000502377">
    <property type="component" value="Chromosome"/>
</dbReference>
<sequence>MKKSVFFLSFILALAGCADKKYIHEPLKNELLAYTSKSEIIDAQTNILIVATYLNPIYSELAGEQKREKFVVAVHPKDVKVLEESFVANGSQRGITVRRLAADDPLLEKVSFEVPWAQYFEVGTPEILSDKINLAFEIYPSRQAFLSFQKVSKSMYWNGQAVHK</sequence>
<evidence type="ECO:0000256" key="1">
    <source>
        <dbReference type="ARBA" id="ARBA00017922"/>
    </source>
</evidence>
<dbReference type="RefSeq" id="WP_039888171.1">
    <property type="nucleotide sequence ID" value="NZ_CP012543.1"/>
</dbReference>
<reference evidence="3 4" key="1">
    <citation type="submission" date="2016-07" db="EMBL/GenBank/DDBJ databases">
        <title>Comparative genomics of the Campylobacter concisus group.</title>
        <authorList>
            <person name="Miller W.G."/>
            <person name="Yee E."/>
            <person name="Chapman M.H."/>
            <person name="Huynh S."/>
            <person name="Bono J.L."/>
            <person name="On S.L.W."/>
            <person name="StLeger J."/>
            <person name="Foster G."/>
            <person name="Parker C.T."/>
        </authorList>
    </citation>
    <scope>NUCLEOTIDE SEQUENCE [LARGE SCALE GENOMIC DNA]</scope>
    <source>
        <strain evidence="3 4">ATCC 33238</strain>
    </source>
</reference>
<dbReference type="PROSITE" id="PS51257">
    <property type="entry name" value="PROKAR_LIPOPROTEIN"/>
    <property type="match status" value="1"/>
</dbReference>
<evidence type="ECO:0000313" key="4">
    <source>
        <dbReference type="Proteomes" id="UP000502377"/>
    </source>
</evidence>
<evidence type="ECO:0000313" key="3">
    <source>
        <dbReference type="EMBL" id="QCD47208.1"/>
    </source>
</evidence>
<evidence type="ECO:0000256" key="2">
    <source>
        <dbReference type="ARBA" id="ARBA00022729"/>
    </source>
</evidence>
<dbReference type="AlphaFoldDB" id="A0A6G5QNB6"/>
<name>A0A6G5QNB6_CAMRE</name>
<dbReference type="InterPro" id="IPR012640">
    <property type="entry name" value="Membr_lipoprot_lipid_attach_CS"/>
</dbReference>
<organism evidence="3 4">
    <name type="scientific">Campylobacter rectus</name>
    <name type="common">Wolinella recta</name>
    <dbReference type="NCBI Taxonomy" id="203"/>
    <lineage>
        <taxon>Bacteria</taxon>
        <taxon>Pseudomonadati</taxon>
        <taxon>Campylobacterota</taxon>
        <taxon>Epsilonproteobacteria</taxon>
        <taxon>Campylobacterales</taxon>
        <taxon>Campylobacteraceae</taxon>
        <taxon>Campylobacter</taxon>
    </lineage>
</organism>
<keyword evidence="2" id="KW-0732">Signal</keyword>
<dbReference type="EMBL" id="CP012543">
    <property type="protein sequence ID" value="QCD47208.1"/>
    <property type="molecule type" value="Genomic_DNA"/>
</dbReference>
<accession>A0A6G5QNB6</accession>
<proteinExistence type="predicted"/>